<feature type="region of interest" description="Disordered" evidence="1">
    <location>
        <begin position="102"/>
        <end position="125"/>
    </location>
</feature>
<organism evidence="2 3">
    <name type="scientific">Hibiscus trionum</name>
    <name type="common">Flower of an hour</name>
    <dbReference type="NCBI Taxonomy" id="183268"/>
    <lineage>
        <taxon>Eukaryota</taxon>
        <taxon>Viridiplantae</taxon>
        <taxon>Streptophyta</taxon>
        <taxon>Embryophyta</taxon>
        <taxon>Tracheophyta</taxon>
        <taxon>Spermatophyta</taxon>
        <taxon>Magnoliopsida</taxon>
        <taxon>eudicotyledons</taxon>
        <taxon>Gunneridae</taxon>
        <taxon>Pentapetalae</taxon>
        <taxon>rosids</taxon>
        <taxon>malvids</taxon>
        <taxon>Malvales</taxon>
        <taxon>Malvaceae</taxon>
        <taxon>Malvoideae</taxon>
        <taxon>Hibiscus</taxon>
    </lineage>
</organism>
<gene>
    <name evidence="2" type="ORF">HRI_001150100</name>
</gene>
<name>A0A9W7LS74_HIBTR</name>
<evidence type="ECO:0000313" key="3">
    <source>
        <dbReference type="Proteomes" id="UP001165190"/>
    </source>
</evidence>
<dbReference type="Proteomes" id="UP001165190">
    <property type="component" value="Unassembled WGS sequence"/>
</dbReference>
<dbReference type="PANTHER" id="PTHR36733">
    <property type="entry name" value="CELL WALL PROTEIN-RELATED"/>
    <property type="match status" value="1"/>
</dbReference>
<dbReference type="OrthoDB" id="1931827at2759"/>
<dbReference type="AlphaFoldDB" id="A0A9W7LS74"/>
<accession>A0A9W7LS74</accession>
<dbReference type="PANTHER" id="PTHR36733:SF1">
    <property type="entry name" value="CELL WALL PROTEIN-RELATED"/>
    <property type="match status" value="1"/>
</dbReference>
<comment type="caution">
    <text evidence="2">The sequence shown here is derived from an EMBL/GenBank/DDBJ whole genome shotgun (WGS) entry which is preliminary data.</text>
</comment>
<evidence type="ECO:0008006" key="4">
    <source>
        <dbReference type="Google" id="ProtNLM"/>
    </source>
</evidence>
<evidence type="ECO:0000256" key="1">
    <source>
        <dbReference type="SAM" id="MobiDB-lite"/>
    </source>
</evidence>
<proteinExistence type="predicted"/>
<reference evidence="2" key="1">
    <citation type="submission" date="2023-05" db="EMBL/GenBank/DDBJ databases">
        <title>Genome and transcriptome analyses reveal genes involved in the formation of fine ridges on petal epidermal cells in Hibiscus trionum.</title>
        <authorList>
            <person name="Koshimizu S."/>
            <person name="Masuda S."/>
            <person name="Ishii T."/>
            <person name="Shirasu K."/>
            <person name="Hoshino A."/>
            <person name="Arita M."/>
        </authorList>
    </citation>
    <scope>NUCLEOTIDE SEQUENCE</scope>
    <source>
        <strain evidence="2">Hamamatsu line</strain>
    </source>
</reference>
<keyword evidence="3" id="KW-1185">Reference proteome</keyword>
<feature type="compositionally biased region" description="Low complexity" evidence="1">
    <location>
        <begin position="114"/>
        <end position="125"/>
    </location>
</feature>
<sequence>MASKITSLLLARVFLVGIVLAIAIAMQAVAARNIQKTLKDGGNLEKHPEWLGGHDGSVLIPGLGRVMMPPVFDPQNPFWGGIGDSNGGSGYIPGGDDTFVPNPGFEVPIPGNGAASAAAAKRPHP</sequence>
<evidence type="ECO:0000313" key="2">
    <source>
        <dbReference type="EMBL" id="GMI74808.1"/>
    </source>
</evidence>
<dbReference type="InterPro" id="IPR034565">
    <property type="entry name" value="Put_cell_wall"/>
</dbReference>
<protein>
    <recommendedName>
        <fullName evidence="4">Cell wall protein</fullName>
    </recommendedName>
</protein>
<dbReference type="EMBL" id="BSYR01000011">
    <property type="protein sequence ID" value="GMI74808.1"/>
    <property type="molecule type" value="Genomic_DNA"/>
</dbReference>